<dbReference type="OrthoDB" id="9770329at2"/>
<organism evidence="7 8">
    <name type="scientific">Thioflexithrix psekupsensis</name>
    <dbReference type="NCBI Taxonomy" id="1570016"/>
    <lineage>
        <taxon>Bacteria</taxon>
        <taxon>Pseudomonadati</taxon>
        <taxon>Pseudomonadota</taxon>
        <taxon>Gammaproteobacteria</taxon>
        <taxon>Thiotrichales</taxon>
        <taxon>Thioflexithrix</taxon>
    </lineage>
</organism>
<keyword evidence="4 5" id="KW-0472">Membrane</keyword>
<dbReference type="GO" id="GO:0005506">
    <property type="term" value="F:iron ion binding"/>
    <property type="evidence" value="ECO:0007669"/>
    <property type="project" value="InterPro"/>
</dbReference>
<dbReference type="InterPro" id="IPR006694">
    <property type="entry name" value="Fatty_acid_hydroxylase"/>
</dbReference>
<evidence type="ECO:0000259" key="6">
    <source>
        <dbReference type="Pfam" id="PF04116"/>
    </source>
</evidence>
<dbReference type="InterPro" id="IPR050307">
    <property type="entry name" value="Sterol_Desaturase_Related"/>
</dbReference>
<comment type="subcellular location">
    <subcellularLocation>
        <location evidence="1">Membrane</location>
    </subcellularLocation>
</comment>
<feature type="transmembrane region" description="Helical" evidence="5">
    <location>
        <begin position="153"/>
        <end position="179"/>
    </location>
</feature>
<evidence type="ECO:0000256" key="5">
    <source>
        <dbReference type="SAM" id="Phobius"/>
    </source>
</evidence>
<feature type="transmembrane region" description="Helical" evidence="5">
    <location>
        <begin position="51"/>
        <end position="76"/>
    </location>
</feature>
<reference evidence="7 8" key="1">
    <citation type="submission" date="2016-12" db="EMBL/GenBank/DDBJ databases">
        <title>Thioflexothrix psekupsii D3 genome sequencing and assembly.</title>
        <authorList>
            <person name="Fomenkov A."/>
            <person name="Vincze T."/>
            <person name="Grabovich M."/>
            <person name="Anton B.P."/>
            <person name="Dubinina G."/>
            <person name="Orlova M."/>
            <person name="Belousova E."/>
            <person name="Roberts R.J."/>
        </authorList>
    </citation>
    <scope>NUCLEOTIDE SEQUENCE [LARGE SCALE GENOMIC DNA]</scope>
    <source>
        <strain evidence="7">D3</strain>
    </source>
</reference>
<sequence>MTEFSDWIIRHEAIIRLSGFFSVLLLMASWEIIAPKRVLIASKLTRWFNNFALVIFNTLLLRLLFPMAAVGFALWIEQQHWGLFNMIPIPEIIAVIIAVIMLDMVIYGQHVLFHHVPLLWRLHRMHHADVDIDVTTGARFHPIEILLSMGIKFAAILILGAPALAVFIFEMILNLMAMFNHANIRLNATWDKWMRLFVVTPDMHRVHHSVINRETDSNFGFNLSCWDRWFGTYQAQPALGHEKMQIGLLEFREPHYLYLHHLLQIPFLSYSSDNRDHSNHSNGK</sequence>
<dbReference type="GO" id="GO:0016491">
    <property type="term" value="F:oxidoreductase activity"/>
    <property type="evidence" value="ECO:0007669"/>
    <property type="project" value="InterPro"/>
</dbReference>
<name>A0A251X771_9GAMM</name>
<evidence type="ECO:0000313" key="7">
    <source>
        <dbReference type="EMBL" id="OUD13919.1"/>
    </source>
</evidence>
<comment type="caution">
    <text evidence="7">The sequence shown here is derived from an EMBL/GenBank/DDBJ whole genome shotgun (WGS) entry which is preliminary data.</text>
</comment>
<feature type="domain" description="Fatty acid hydroxylase" evidence="6">
    <location>
        <begin position="96"/>
        <end position="232"/>
    </location>
</feature>
<dbReference type="PANTHER" id="PTHR11863">
    <property type="entry name" value="STEROL DESATURASE"/>
    <property type="match status" value="1"/>
</dbReference>
<evidence type="ECO:0000256" key="4">
    <source>
        <dbReference type="ARBA" id="ARBA00023136"/>
    </source>
</evidence>
<keyword evidence="2 5" id="KW-0812">Transmembrane</keyword>
<evidence type="ECO:0000256" key="1">
    <source>
        <dbReference type="ARBA" id="ARBA00004370"/>
    </source>
</evidence>
<proteinExistence type="predicted"/>
<dbReference type="AlphaFoldDB" id="A0A251X771"/>
<accession>A0A251X771</accession>
<evidence type="ECO:0000256" key="3">
    <source>
        <dbReference type="ARBA" id="ARBA00022989"/>
    </source>
</evidence>
<dbReference type="GO" id="GO:0016020">
    <property type="term" value="C:membrane"/>
    <property type="evidence" value="ECO:0007669"/>
    <property type="project" value="UniProtKB-SubCell"/>
</dbReference>
<feature type="transmembrane region" description="Helical" evidence="5">
    <location>
        <begin position="13"/>
        <end position="30"/>
    </location>
</feature>
<keyword evidence="8" id="KW-1185">Reference proteome</keyword>
<evidence type="ECO:0000256" key="2">
    <source>
        <dbReference type="ARBA" id="ARBA00022692"/>
    </source>
</evidence>
<evidence type="ECO:0000313" key="8">
    <source>
        <dbReference type="Proteomes" id="UP000194798"/>
    </source>
</evidence>
<dbReference type="EMBL" id="MSLT01000012">
    <property type="protein sequence ID" value="OUD13919.1"/>
    <property type="molecule type" value="Genomic_DNA"/>
</dbReference>
<dbReference type="GO" id="GO:0008610">
    <property type="term" value="P:lipid biosynthetic process"/>
    <property type="evidence" value="ECO:0007669"/>
    <property type="project" value="InterPro"/>
</dbReference>
<dbReference type="Proteomes" id="UP000194798">
    <property type="component" value="Unassembled WGS sequence"/>
</dbReference>
<protein>
    <recommendedName>
        <fullName evidence="6">Fatty acid hydroxylase domain-containing protein</fullName>
    </recommendedName>
</protein>
<feature type="transmembrane region" description="Helical" evidence="5">
    <location>
        <begin position="82"/>
        <end position="102"/>
    </location>
</feature>
<keyword evidence="3 5" id="KW-1133">Transmembrane helix</keyword>
<dbReference type="Pfam" id="PF04116">
    <property type="entry name" value="FA_hydroxylase"/>
    <property type="match status" value="1"/>
</dbReference>
<gene>
    <name evidence="7" type="ORF">TPSD3_06130</name>
</gene>